<proteinExistence type="predicted"/>
<dbReference type="EMBL" id="JAVTTP010000001">
    <property type="protein sequence ID" value="MDT7830252.1"/>
    <property type="molecule type" value="Genomic_DNA"/>
</dbReference>
<reference evidence="1 2" key="1">
    <citation type="submission" date="2023-09" db="EMBL/GenBank/DDBJ databases">
        <title>Novel taxa isolated from Blanes Bay.</title>
        <authorList>
            <person name="Rey-Velasco X."/>
            <person name="Lucena T."/>
        </authorList>
    </citation>
    <scope>NUCLEOTIDE SEQUENCE [LARGE SCALE GENOMIC DNA]</scope>
    <source>
        <strain evidence="1 2">S334</strain>
    </source>
</reference>
<dbReference type="Proteomes" id="UP001250656">
    <property type="component" value="Unassembled WGS sequence"/>
</dbReference>
<protein>
    <submittedName>
        <fullName evidence="1">Oxidoreductase</fullName>
    </submittedName>
</protein>
<dbReference type="PANTHER" id="PTHR47199">
    <property type="entry name" value="PHOTOSYSTEM II STABILITY/ASSEMBLY FACTOR HCF136, CHLOROPLASTIC"/>
    <property type="match status" value="1"/>
</dbReference>
<evidence type="ECO:0000313" key="1">
    <source>
        <dbReference type="EMBL" id="MDT7830252.1"/>
    </source>
</evidence>
<gene>
    <name evidence="1" type="ORF">RQM65_16405</name>
</gene>
<dbReference type="CDD" id="cd15482">
    <property type="entry name" value="Sialidase_non-viral"/>
    <property type="match status" value="1"/>
</dbReference>
<dbReference type="PANTHER" id="PTHR47199:SF2">
    <property type="entry name" value="PHOTOSYSTEM II STABILITY_ASSEMBLY FACTOR HCF136, CHLOROPLASTIC"/>
    <property type="match status" value="1"/>
</dbReference>
<evidence type="ECO:0000313" key="2">
    <source>
        <dbReference type="Proteomes" id="UP001250656"/>
    </source>
</evidence>
<dbReference type="PROSITE" id="PS51257">
    <property type="entry name" value="PROKAR_LIPOPROTEIN"/>
    <property type="match status" value="1"/>
</dbReference>
<dbReference type="Gene3D" id="2.130.10.10">
    <property type="entry name" value="YVTN repeat-like/Quinoprotein amine dehydrogenase"/>
    <property type="match status" value="1"/>
</dbReference>
<organism evidence="1 2">
    <name type="scientific">Pricia mediterranea</name>
    <dbReference type="NCBI Taxonomy" id="3076079"/>
    <lineage>
        <taxon>Bacteria</taxon>
        <taxon>Pseudomonadati</taxon>
        <taxon>Bacteroidota</taxon>
        <taxon>Flavobacteriia</taxon>
        <taxon>Flavobacteriales</taxon>
        <taxon>Flavobacteriaceae</taxon>
        <taxon>Pricia</taxon>
    </lineage>
</organism>
<dbReference type="InterPro" id="IPR015943">
    <property type="entry name" value="WD40/YVTN_repeat-like_dom_sf"/>
</dbReference>
<sequence>MRNLVFILFVLFLFSCSEDKKDDKKSLPFTSVTIETIYEDSVSIRAIELMDNSLAYAGSDGVFGNIDLLTGKIREGTQQYDSITPEFRAVAHTNSDFFMLSVSNPALLYKTGMEGKMELVYTETGEGVFYDAMTFWNDQEGIAMGDSMNGCLSIIVTRNGGNSWNKLSCSELPDGIEGEGAFAASNTNIAVIGDKTWIATTSGRVYFSPDKGKSWEIQQTPIVGEEPTQGIYSIAFYDEDLGVAIGGDYTRPEENRANKAITEDGGINWRLIVDGQNPPYKSCIQFVPNSEGNGMVALGFTGISYSSDRGASWQQLSETDSFYTIRFLNDSIAYAAGKNRMAKLAFR</sequence>
<accession>A0ABU3L9S9</accession>
<name>A0ABU3L9S9_9FLAO</name>
<dbReference type="SUPFAM" id="SSF110296">
    <property type="entry name" value="Oligoxyloglucan reducing end-specific cellobiohydrolase"/>
    <property type="match status" value="1"/>
</dbReference>
<dbReference type="RefSeq" id="WP_314016501.1">
    <property type="nucleotide sequence ID" value="NZ_JAVTTP010000001.1"/>
</dbReference>
<comment type="caution">
    <text evidence="1">The sequence shown here is derived from an EMBL/GenBank/DDBJ whole genome shotgun (WGS) entry which is preliminary data.</text>
</comment>
<keyword evidence="2" id="KW-1185">Reference proteome</keyword>